<evidence type="ECO:0000313" key="4">
    <source>
        <dbReference type="Proteomes" id="UP001501844"/>
    </source>
</evidence>
<evidence type="ECO:0000256" key="1">
    <source>
        <dbReference type="ARBA" id="ARBA00005564"/>
    </source>
</evidence>
<comment type="caution">
    <text evidence="3">The sequence shown here is derived from an EMBL/GenBank/DDBJ whole genome shotgun (WGS) entry which is preliminary data.</text>
</comment>
<organism evidence="3 4">
    <name type="scientific">Nibribacter koreensis</name>
    <dbReference type="NCBI Taxonomy" id="1084519"/>
    <lineage>
        <taxon>Bacteria</taxon>
        <taxon>Pseudomonadati</taxon>
        <taxon>Bacteroidota</taxon>
        <taxon>Cytophagia</taxon>
        <taxon>Cytophagales</taxon>
        <taxon>Hymenobacteraceae</taxon>
        <taxon>Nibribacter</taxon>
    </lineage>
</organism>
<dbReference type="InterPro" id="IPR019405">
    <property type="entry name" value="Lactonase_7-beta_prop"/>
</dbReference>
<dbReference type="InterPro" id="IPR015943">
    <property type="entry name" value="WD40/YVTN_repeat-like_dom_sf"/>
</dbReference>
<evidence type="ECO:0000256" key="2">
    <source>
        <dbReference type="ARBA" id="ARBA00022526"/>
    </source>
</evidence>
<dbReference type="Proteomes" id="UP001501844">
    <property type="component" value="Unassembled WGS sequence"/>
</dbReference>
<comment type="similarity">
    <text evidence="1">Belongs to the cycloisomerase 2 family.</text>
</comment>
<dbReference type="EMBL" id="BAABGX010000003">
    <property type="protein sequence ID" value="GAA4313701.1"/>
    <property type="molecule type" value="Genomic_DNA"/>
</dbReference>
<keyword evidence="2" id="KW-0313">Glucose metabolism</keyword>
<dbReference type="Pfam" id="PF10282">
    <property type="entry name" value="Lactonase"/>
    <property type="match status" value="1"/>
</dbReference>
<dbReference type="PANTHER" id="PTHR30344:SF1">
    <property type="entry name" value="6-PHOSPHOGLUCONOLACTONASE"/>
    <property type="match status" value="1"/>
</dbReference>
<dbReference type="InterPro" id="IPR050282">
    <property type="entry name" value="Cycloisomerase_2"/>
</dbReference>
<name>A0ABP8FYP9_9BACT</name>
<reference evidence="4" key="1">
    <citation type="journal article" date="2019" name="Int. J. Syst. Evol. Microbiol.">
        <title>The Global Catalogue of Microorganisms (GCM) 10K type strain sequencing project: providing services to taxonomists for standard genome sequencing and annotation.</title>
        <authorList>
            <consortium name="The Broad Institute Genomics Platform"/>
            <consortium name="The Broad Institute Genome Sequencing Center for Infectious Disease"/>
            <person name="Wu L."/>
            <person name="Ma J."/>
        </authorList>
    </citation>
    <scope>NUCLEOTIDE SEQUENCE [LARGE SCALE GENOMIC DNA]</scope>
    <source>
        <strain evidence="4">JCM 17917</strain>
    </source>
</reference>
<dbReference type="InterPro" id="IPR011048">
    <property type="entry name" value="Haem_d1_sf"/>
</dbReference>
<evidence type="ECO:0000313" key="3">
    <source>
        <dbReference type="EMBL" id="GAA4313701.1"/>
    </source>
</evidence>
<keyword evidence="2" id="KW-0119">Carbohydrate metabolism</keyword>
<dbReference type="SUPFAM" id="SSF51004">
    <property type="entry name" value="C-terminal (heme d1) domain of cytochrome cd1-nitrite reductase"/>
    <property type="match status" value="1"/>
</dbReference>
<keyword evidence="4" id="KW-1185">Reference proteome</keyword>
<protein>
    <submittedName>
        <fullName evidence="3">6-phosphogluconolactonase</fullName>
    </submittedName>
</protein>
<proteinExistence type="inferred from homology"/>
<dbReference type="Gene3D" id="2.130.10.10">
    <property type="entry name" value="YVTN repeat-like/Quinoprotein amine dehydrogenase"/>
    <property type="match status" value="1"/>
</dbReference>
<gene>
    <name evidence="3" type="primary">pgl</name>
    <name evidence="3" type="ORF">GCM10023183_33550</name>
</gene>
<sequence length="361" mass="39201">MFVYVGTYAKPDTEGIFGYRLNEETGELTQVLRVKAGPNPSYLAITSDRKYLYAVNEVTEHEGQKSGAVSAFAIDPTTGNLTFLNRQPSLGGAPCYISLDEKNQMALVANYVGGNVTALPLQEDGKLKSATDMDQHVGKGPKPQQEAAHAHCILPAPGNQFVVAVDLGIDQIISYKLNASAGGTLERQPQPAFQAKAGAGPRHLTFHPNKRFAYVMNELDGTISALRFQQDKGSFTEIETVSAIPKGYTGQVSGADIHVSPDGRFAYASNRGHNSIGVFKIEEESGKLTLVQHMSTHGDWPRNFTLTPSGKLMVVANQRSNNITTYHVNRQTGHLTYTGKSIELSSPVYLQVVKNFTPTSK</sequence>
<accession>A0ABP8FYP9</accession>
<dbReference type="PANTHER" id="PTHR30344">
    <property type="entry name" value="6-PHOSPHOGLUCONOLACTONASE-RELATED"/>
    <property type="match status" value="1"/>
</dbReference>